<proteinExistence type="predicted"/>
<dbReference type="Proteomes" id="UP001320706">
    <property type="component" value="Unassembled WGS sequence"/>
</dbReference>
<gene>
    <name evidence="1" type="ORF">M8818_002536</name>
</gene>
<reference evidence="1" key="1">
    <citation type="submission" date="2024-02" db="EMBL/GenBank/DDBJ databases">
        <title>Metagenome Assembled Genome of Zalaria obscura JY119.</title>
        <authorList>
            <person name="Vighnesh L."/>
            <person name="Jagadeeshwari U."/>
            <person name="Venkata Ramana C."/>
            <person name="Sasikala C."/>
        </authorList>
    </citation>
    <scope>NUCLEOTIDE SEQUENCE</scope>
    <source>
        <strain evidence="1">JY119</strain>
    </source>
</reference>
<keyword evidence="2" id="KW-1185">Reference proteome</keyword>
<comment type="caution">
    <text evidence="1">The sequence shown here is derived from an EMBL/GenBank/DDBJ whole genome shotgun (WGS) entry which is preliminary data.</text>
</comment>
<evidence type="ECO:0000313" key="2">
    <source>
        <dbReference type="Proteomes" id="UP001320706"/>
    </source>
</evidence>
<organism evidence="1 2">
    <name type="scientific">Zalaria obscura</name>
    <dbReference type="NCBI Taxonomy" id="2024903"/>
    <lineage>
        <taxon>Eukaryota</taxon>
        <taxon>Fungi</taxon>
        <taxon>Dikarya</taxon>
        <taxon>Ascomycota</taxon>
        <taxon>Pezizomycotina</taxon>
        <taxon>Dothideomycetes</taxon>
        <taxon>Dothideomycetidae</taxon>
        <taxon>Dothideales</taxon>
        <taxon>Zalariaceae</taxon>
        <taxon>Zalaria</taxon>
    </lineage>
</organism>
<evidence type="ECO:0000313" key="1">
    <source>
        <dbReference type="EMBL" id="KAK8213238.1"/>
    </source>
</evidence>
<name>A0ACC3SGK4_9PEZI</name>
<accession>A0ACC3SGK4</accession>
<protein>
    <submittedName>
        <fullName evidence="1">Uncharacterized protein</fullName>
    </submittedName>
</protein>
<dbReference type="EMBL" id="JAMKPW020000011">
    <property type="protein sequence ID" value="KAK8213238.1"/>
    <property type="molecule type" value="Genomic_DNA"/>
</dbReference>
<sequence length="631" mass="69510">MVVRSVCDTVKSPDKLQVVPWEPQPVPQLAHRKHKVSKPDRSVRRAIEDKVNAKLRTWAVIFQVEDGRVFHETSESLGIPSDTIFCEHTAYNFAQAANRLHATHITNNNLGKYPSRSQWIVTYWVAALRPHIEAQPDHAPDIVIGQLASEVAHNKGGEATLSITPVANTPRWVTKIPKAQSPRNSKKRALPEEDLGEDSDDEDFDGLARSPAKSVAFTFRIDEEAKVEQFLYARACQVQQHVLRTLGKAWIKAVCPKKQHKYSYISSNPKLRSQRNKKRRPVYDKGPPRIPPFWPSLGMCPHREPDHIDRHRGSYLILCQPFDETDLIALTPSPSSDESPPQSGIPYPGGPGHLSHALSQPNEPGARSSEEHQAPLSIIQYDPTRTRQPWHPPGRVIRTRSKDGEGRAQDESPPNSVGDVLDSADHVTSSPNSPVSTERSADGGTSQSIPSSTAPSSFPSFAEGSDEGFDLASPSSTFFAPSPPPAMLAIPVAAPTHEDSGHFQPAPLHAAAAPDVAHLKPSYAQHRLDAPPVQPSIVNFPIAPPCTPYIPEQQLMLHFMADQQDFMPAMTPGGTAMHGSFYPGYDAPPYYGPCYQPQFGFNGPFPHLDLSWMSYGTDAKVEQHTPRGPLN</sequence>